<reference evidence="1" key="2">
    <citation type="submission" date="2021-01" db="EMBL/GenBank/DDBJ databases">
        <authorList>
            <person name="Schikora-Tamarit M.A."/>
        </authorList>
    </citation>
    <scope>NUCLEOTIDE SEQUENCE</scope>
    <source>
        <strain evidence="1">NCAIM Y.01608</strain>
    </source>
</reference>
<proteinExistence type="predicted"/>
<accession>A0A9P8P1V3</accession>
<sequence length="294" mass="33227">MLAVEWFLERLGDGVLDEALLFASSDASSLWSLCRPRFSRIDDEVVLLDSFGWIGKWWWCEWFPCEMFTSFRRESSWSRLKYELFSEGSYAGVRSPTVTSDLMAVSEEARARRGCRGTQHAEALAAKHEFVALVADRGVLDVGRGQVVVEIGQVLGLDRDERADEKRDGQRGPELGHVAIRVDQRDNKPQLVDHSHLPCCSTTGSFLLLDVKDRELRFVSDLFLFRLDDDLDVCAIIFRELEDELVDRVSVPVANPDPELTMLPSEAKPVKEELSGRLLLLRNSCKFSGSQSNS</sequence>
<evidence type="ECO:0000313" key="2">
    <source>
        <dbReference type="Proteomes" id="UP000788993"/>
    </source>
</evidence>
<evidence type="ECO:0000313" key="1">
    <source>
        <dbReference type="EMBL" id="KAH3663267.1"/>
    </source>
</evidence>
<dbReference type="EMBL" id="JAEUBD010001266">
    <property type="protein sequence ID" value="KAH3663267.1"/>
    <property type="molecule type" value="Genomic_DNA"/>
</dbReference>
<protein>
    <submittedName>
        <fullName evidence="1">Uncharacterized protein</fullName>
    </submittedName>
</protein>
<keyword evidence="2" id="KW-1185">Reference proteome</keyword>
<dbReference type="AlphaFoldDB" id="A0A9P8P1V3"/>
<dbReference type="Proteomes" id="UP000788993">
    <property type="component" value="Unassembled WGS sequence"/>
</dbReference>
<reference evidence="1" key="1">
    <citation type="journal article" date="2021" name="Open Biol.">
        <title>Shared evolutionary footprints suggest mitochondrial oxidative damage underlies multiple complex I losses in fungi.</title>
        <authorList>
            <person name="Schikora-Tamarit M.A."/>
            <person name="Marcet-Houben M."/>
            <person name="Nosek J."/>
            <person name="Gabaldon T."/>
        </authorList>
    </citation>
    <scope>NUCLEOTIDE SEQUENCE</scope>
    <source>
        <strain evidence="1">NCAIM Y.01608</strain>
    </source>
</reference>
<comment type="caution">
    <text evidence="1">The sequence shown here is derived from an EMBL/GenBank/DDBJ whole genome shotgun (WGS) entry which is preliminary data.</text>
</comment>
<gene>
    <name evidence="1" type="ORF">OGATHE_004843</name>
</gene>
<organism evidence="1 2">
    <name type="scientific">Ogataea polymorpha</name>
    <dbReference type="NCBI Taxonomy" id="460523"/>
    <lineage>
        <taxon>Eukaryota</taxon>
        <taxon>Fungi</taxon>
        <taxon>Dikarya</taxon>
        <taxon>Ascomycota</taxon>
        <taxon>Saccharomycotina</taxon>
        <taxon>Pichiomycetes</taxon>
        <taxon>Pichiales</taxon>
        <taxon>Pichiaceae</taxon>
        <taxon>Ogataea</taxon>
    </lineage>
</organism>
<name>A0A9P8P1V3_9ASCO</name>